<sequence>MLYPRRTTLNTSKEDGLNRRLFYHIQEYRADQSPGIVTF</sequence>
<comment type="caution">
    <text evidence="1">The sequence shown here is derived from an EMBL/GenBank/DDBJ whole genome shotgun (WGS) entry which is preliminary data.</text>
</comment>
<dbReference type="VEuPathDB" id="FungiDB:PDIP_81560"/>
<evidence type="ECO:0000313" key="2">
    <source>
        <dbReference type="Proteomes" id="UP000009886"/>
    </source>
</evidence>
<gene>
    <name evidence="1" type="ORF">PDIP_81560</name>
</gene>
<dbReference type="HOGENOM" id="CLU_3320205_0_0_1"/>
<evidence type="ECO:0000313" key="1">
    <source>
        <dbReference type="EMBL" id="EKV05760.1"/>
    </source>
</evidence>
<dbReference type="KEGG" id="pdp:PDIP_81560"/>
<name>K9F8J1_PEND1</name>
<dbReference type="Proteomes" id="UP000009886">
    <property type="component" value="Unassembled WGS sequence"/>
</dbReference>
<reference evidence="2" key="1">
    <citation type="journal article" date="2012" name="BMC Genomics">
        <title>Genome sequence of the necrotrophic fungus Penicillium digitatum, the main postharvest pathogen of citrus.</title>
        <authorList>
            <person name="Marcet-Houben M."/>
            <person name="Ballester A.-R."/>
            <person name="de la Fuente B."/>
            <person name="Harries E."/>
            <person name="Marcos J.F."/>
            <person name="Gonzalez-Candelas L."/>
            <person name="Gabaldon T."/>
        </authorList>
    </citation>
    <scope>NUCLEOTIDE SEQUENCE [LARGE SCALE GENOMIC DNA]</scope>
    <source>
        <strain evidence="2">Pd1 / CECT 20795</strain>
    </source>
</reference>
<dbReference type="EMBL" id="AKCU01000492">
    <property type="protein sequence ID" value="EKV05760.1"/>
    <property type="molecule type" value="Genomic_DNA"/>
</dbReference>
<accession>K9F8J1</accession>
<dbReference type="AlphaFoldDB" id="K9F8J1"/>
<organism evidence="1 2">
    <name type="scientific">Penicillium digitatum (strain Pd1 / CECT 20795)</name>
    <name type="common">Green mold</name>
    <dbReference type="NCBI Taxonomy" id="1170230"/>
    <lineage>
        <taxon>Eukaryota</taxon>
        <taxon>Fungi</taxon>
        <taxon>Dikarya</taxon>
        <taxon>Ascomycota</taxon>
        <taxon>Pezizomycotina</taxon>
        <taxon>Eurotiomycetes</taxon>
        <taxon>Eurotiomycetidae</taxon>
        <taxon>Eurotiales</taxon>
        <taxon>Aspergillaceae</taxon>
        <taxon>Penicillium</taxon>
    </lineage>
</organism>
<protein>
    <submittedName>
        <fullName evidence="1">Uncharacterized protein</fullName>
    </submittedName>
</protein>
<proteinExistence type="predicted"/>